<dbReference type="AlphaFoldDB" id="A0A329M6P4"/>
<protein>
    <recommendedName>
        <fullName evidence="1">SLH domain-containing protein</fullName>
    </recommendedName>
</protein>
<dbReference type="PANTHER" id="PTHR43308">
    <property type="entry name" value="OUTER MEMBRANE PROTEIN ALPHA-RELATED"/>
    <property type="match status" value="1"/>
</dbReference>
<reference evidence="2 3" key="1">
    <citation type="journal article" date="2009" name="Int. J. Syst. Evol. Microbiol.">
        <title>Paenibacillus contaminans sp. nov., isolated from a contaminated laboratory plate.</title>
        <authorList>
            <person name="Chou J.H."/>
            <person name="Lee J.H."/>
            <person name="Lin M.C."/>
            <person name="Chang P.S."/>
            <person name="Arun A.B."/>
            <person name="Young C.C."/>
            <person name="Chen W.M."/>
        </authorList>
    </citation>
    <scope>NUCLEOTIDE SEQUENCE [LARGE SCALE GENOMIC DNA]</scope>
    <source>
        <strain evidence="2 3">CKOBP-6</strain>
    </source>
</reference>
<dbReference type="RefSeq" id="WP_113034700.1">
    <property type="nucleotide sequence ID" value="NZ_QMFB01000023.1"/>
</dbReference>
<dbReference type="OrthoDB" id="9807519at2"/>
<evidence type="ECO:0000259" key="1">
    <source>
        <dbReference type="PROSITE" id="PS51272"/>
    </source>
</evidence>
<proteinExistence type="predicted"/>
<feature type="domain" description="SLH" evidence="1">
    <location>
        <begin position="283"/>
        <end position="345"/>
    </location>
</feature>
<keyword evidence="3" id="KW-1185">Reference proteome</keyword>
<organism evidence="2 3">
    <name type="scientific">Paenibacillus contaminans</name>
    <dbReference type="NCBI Taxonomy" id="450362"/>
    <lineage>
        <taxon>Bacteria</taxon>
        <taxon>Bacillati</taxon>
        <taxon>Bacillota</taxon>
        <taxon>Bacilli</taxon>
        <taxon>Bacillales</taxon>
        <taxon>Paenibacillaceae</taxon>
        <taxon>Paenibacillus</taxon>
    </lineage>
</organism>
<dbReference type="EMBL" id="QMFB01000023">
    <property type="protein sequence ID" value="RAV15581.1"/>
    <property type="molecule type" value="Genomic_DNA"/>
</dbReference>
<dbReference type="InterPro" id="IPR001119">
    <property type="entry name" value="SLH_dom"/>
</dbReference>
<feature type="domain" description="SLH" evidence="1">
    <location>
        <begin position="411"/>
        <end position="468"/>
    </location>
</feature>
<feature type="domain" description="SLH" evidence="1">
    <location>
        <begin position="346"/>
        <end position="410"/>
    </location>
</feature>
<dbReference type="InterPro" id="IPR051465">
    <property type="entry name" value="Cell_Envelope_Struct_Comp"/>
</dbReference>
<dbReference type="Proteomes" id="UP000250369">
    <property type="component" value="Unassembled WGS sequence"/>
</dbReference>
<gene>
    <name evidence="2" type="ORF">DQG23_29835</name>
</gene>
<dbReference type="Pfam" id="PF00395">
    <property type="entry name" value="SLH"/>
    <property type="match status" value="3"/>
</dbReference>
<evidence type="ECO:0000313" key="2">
    <source>
        <dbReference type="EMBL" id="RAV15581.1"/>
    </source>
</evidence>
<dbReference type="PROSITE" id="PS51272">
    <property type="entry name" value="SLH"/>
    <property type="match status" value="3"/>
</dbReference>
<accession>A0A329M6P4</accession>
<dbReference type="PANTHER" id="PTHR43308:SF5">
    <property type="entry name" value="S-LAYER PROTEIN _ PEPTIDOGLYCAN ENDO-BETA-N-ACETYLGLUCOSAMINIDASE"/>
    <property type="match status" value="1"/>
</dbReference>
<comment type="caution">
    <text evidence="2">The sequence shown here is derived from an EMBL/GenBank/DDBJ whole genome shotgun (WGS) entry which is preliminary data.</text>
</comment>
<sequence length="498" mass="54239">MLPKLKRNTQIALFALLILAVVQGSFFRTAAAGNAPVQLNIVSNELTATFKVTQPLGESPATPSSTVEEITVTVDMGDGSEVSRATIRRTTAANGSKHDQIVFNVEQAKQTVERANASGQTTARIVIPDAKDEVSQLDITIPKDAVSELIQGGLNLEIYTDNAKILIPNSSLIGLEGDVYFRVVPIKDETERQEVEDRARVERVVKEVAGDQNVIVVARPMTIETNLSSRAVDIVLPLLAVVLPTDEAERAAFLEDLVIFIEHSDGDRELVKPEVLDYKTGLLGLKFRVNKFSTFTILNMDTATEHKSYMEGYPDGTFKPDRGISRAEMAMILDRLETGAAQDAGGATAFSDVASGHWASSAIRSASASGGLMTGFSDGTFRPEQTITRAEIAAIVSRWLELHGNAPSTFNDVAGNEAEKEIALVRQAGLIEGYPDGSFRPDQPLTRAEAVTLINKILKRGSLEWTSPTWSDVPLAHWAFEDVEEASRTHRHPTIQFK</sequence>
<name>A0A329M6P4_9BACL</name>
<evidence type="ECO:0000313" key="3">
    <source>
        <dbReference type="Proteomes" id="UP000250369"/>
    </source>
</evidence>